<keyword evidence="8" id="KW-1185">Reference proteome</keyword>
<dbReference type="InterPro" id="IPR020617">
    <property type="entry name" value="Thiolase_C"/>
</dbReference>
<dbReference type="EMBL" id="VYSA01000006">
    <property type="protein sequence ID" value="KAA9105102.1"/>
    <property type="molecule type" value="Genomic_DNA"/>
</dbReference>
<evidence type="ECO:0000259" key="5">
    <source>
        <dbReference type="Pfam" id="PF00108"/>
    </source>
</evidence>
<evidence type="ECO:0000256" key="3">
    <source>
        <dbReference type="ARBA" id="ARBA00023315"/>
    </source>
</evidence>
<organism evidence="7 8">
    <name type="scientific">Microbacterium rhizomatis</name>
    <dbReference type="NCBI Taxonomy" id="1631477"/>
    <lineage>
        <taxon>Bacteria</taxon>
        <taxon>Bacillati</taxon>
        <taxon>Actinomycetota</taxon>
        <taxon>Actinomycetes</taxon>
        <taxon>Micrococcales</taxon>
        <taxon>Microbacteriaceae</taxon>
        <taxon>Microbacterium</taxon>
    </lineage>
</organism>
<evidence type="ECO:0000256" key="2">
    <source>
        <dbReference type="ARBA" id="ARBA00022679"/>
    </source>
</evidence>
<dbReference type="OrthoDB" id="1402717at2"/>
<dbReference type="CDD" id="cd00751">
    <property type="entry name" value="thiolase"/>
    <property type="match status" value="1"/>
</dbReference>
<evidence type="ECO:0000313" key="7">
    <source>
        <dbReference type="EMBL" id="KAA9105102.1"/>
    </source>
</evidence>
<comment type="caution">
    <text evidence="7">The sequence shown here is derived from an EMBL/GenBank/DDBJ whole genome shotgun (WGS) entry which is preliminary data.</text>
</comment>
<evidence type="ECO:0000313" key="8">
    <source>
        <dbReference type="Proteomes" id="UP000325827"/>
    </source>
</evidence>
<dbReference type="Proteomes" id="UP000325827">
    <property type="component" value="Unassembled WGS sequence"/>
</dbReference>
<dbReference type="Pfam" id="PF02803">
    <property type="entry name" value="Thiolase_C"/>
    <property type="match status" value="1"/>
</dbReference>
<protein>
    <submittedName>
        <fullName evidence="7">Thiolase family protein</fullName>
    </submittedName>
</protein>
<dbReference type="PANTHER" id="PTHR18919:SF151">
    <property type="entry name" value="BLR2427 PROTEIN"/>
    <property type="match status" value="1"/>
</dbReference>
<gene>
    <name evidence="7" type="ORF">F6B43_18780</name>
</gene>
<reference evidence="8" key="1">
    <citation type="submission" date="2019-09" db="EMBL/GenBank/DDBJ databases">
        <title>Mumia zhuanghuii sp. nov. isolated from the intestinal contents of plateau pika (Ochotona curzoniae) in the Qinghai-Tibet plateau of China.</title>
        <authorList>
            <person name="Tian Z."/>
        </authorList>
    </citation>
    <scope>NUCLEOTIDE SEQUENCE [LARGE SCALE GENOMIC DNA]</scope>
    <source>
        <strain evidence="8">JCM 30598</strain>
    </source>
</reference>
<dbReference type="Gene3D" id="3.40.47.10">
    <property type="match status" value="1"/>
</dbReference>
<dbReference type="PANTHER" id="PTHR18919">
    <property type="entry name" value="ACETYL-COA C-ACYLTRANSFERASE"/>
    <property type="match status" value="1"/>
</dbReference>
<dbReference type="InterPro" id="IPR020616">
    <property type="entry name" value="Thiolase_N"/>
</dbReference>
<keyword evidence="3 4" id="KW-0012">Acyltransferase</keyword>
<dbReference type="PIRSF" id="PIRSF000429">
    <property type="entry name" value="Ac-CoA_Ac_transf"/>
    <property type="match status" value="1"/>
</dbReference>
<evidence type="ECO:0000256" key="1">
    <source>
        <dbReference type="ARBA" id="ARBA00010982"/>
    </source>
</evidence>
<dbReference type="Pfam" id="PF00108">
    <property type="entry name" value="Thiolase_N"/>
    <property type="match status" value="1"/>
</dbReference>
<dbReference type="NCBIfam" id="TIGR01930">
    <property type="entry name" value="AcCoA-C-Actrans"/>
    <property type="match status" value="1"/>
</dbReference>
<proteinExistence type="inferred from homology"/>
<dbReference type="AlphaFoldDB" id="A0A5J5IYG2"/>
<dbReference type="InterPro" id="IPR002155">
    <property type="entry name" value="Thiolase"/>
</dbReference>
<dbReference type="SUPFAM" id="SSF53901">
    <property type="entry name" value="Thiolase-like"/>
    <property type="match status" value="2"/>
</dbReference>
<keyword evidence="2 4" id="KW-0808">Transferase</keyword>
<name>A0A5J5IYG2_9MICO</name>
<dbReference type="GO" id="GO:0016747">
    <property type="term" value="F:acyltransferase activity, transferring groups other than amino-acyl groups"/>
    <property type="evidence" value="ECO:0007669"/>
    <property type="project" value="InterPro"/>
</dbReference>
<evidence type="ECO:0000256" key="4">
    <source>
        <dbReference type="RuleBase" id="RU003557"/>
    </source>
</evidence>
<dbReference type="InterPro" id="IPR016039">
    <property type="entry name" value="Thiolase-like"/>
</dbReference>
<evidence type="ECO:0000259" key="6">
    <source>
        <dbReference type="Pfam" id="PF02803"/>
    </source>
</evidence>
<feature type="domain" description="Thiolase C-terminal" evidence="6">
    <location>
        <begin position="254"/>
        <end position="377"/>
    </location>
</feature>
<sequence>MIVAARRTPISTAGGRLSRFGVEGLAAAALRSAAADAAIATGRDIAVGDVILGNCMGPGGNIARLGALAAGFDLTVPGMTVDRQCGSGLAAVATAADAIRAGEARMILAGGAESASTAPLRIADGRAYPRAAFAPAGFPDPEMGPAAEALAAHDDIDRGAQDAYALRSHNLARAAELSGRFDAEIVPVGGVHHDDGPRDGLERMLSRFAPLHPGQAPDGVGTVTAGNSCRISDGAAAVALVPASARRGAPGLAVIGHATVGCDPALPGVGPVAAVERLLGMTRVTLDDVAAIEIVEAFAAQALAVLGRLGLRTGEGIDPRVCADGGALALGHPWGASGAIGIVRLFSRLVRSGAPAGTRGLAMAAVGGGMGVALLVEVVR</sequence>
<accession>A0A5J5IYG2</accession>
<comment type="similarity">
    <text evidence="1 4">Belongs to the thiolase-like superfamily. Thiolase family.</text>
</comment>
<feature type="domain" description="Thiolase N-terminal" evidence="5">
    <location>
        <begin position="1"/>
        <end position="243"/>
    </location>
</feature>